<evidence type="ECO:0000313" key="2">
    <source>
        <dbReference type="EMBL" id="GEU45266.1"/>
    </source>
</evidence>
<reference evidence="2" key="1">
    <citation type="journal article" date="2019" name="Sci. Rep.">
        <title>Draft genome of Tanacetum cinerariifolium, the natural source of mosquito coil.</title>
        <authorList>
            <person name="Yamashiro T."/>
            <person name="Shiraishi A."/>
            <person name="Satake H."/>
            <person name="Nakayama K."/>
        </authorList>
    </citation>
    <scope>NUCLEOTIDE SEQUENCE</scope>
</reference>
<proteinExistence type="predicted"/>
<sequence>MESICHCCSSNKESLQVDYTQLYDFLKFNQAENGNGKVIAARAEGNANRNNGDVNEIEDVNTSCVLMANLQQALTSGIQIGKAPVYDSEGTSKQESLVTEVRTLKANLSTNGTTLDASLGIDDTSLDASLVTEGIALDASLVDQQSTVDSRNDANADVRPLYDSDTLSESSEQNINRTTRNRLSEEFQPLVKDVNLQLKCFENGLFKEMKDDLKYAMTLEDEFDETCLILDI</sequence>
<protein>
    <submittedName>
        <fullName evidence="2">Reverse transcriptase zinc-binding domain-containing protein</fullName>
    </submittedName>
</protein>
<dbReference type="EMBL" id="BKCJ010001962">
    <property type="protein sequence ID" value="GEU45266.1"/>
    <property type="molecule type" value="Genomic_DNA"/>
</dbReference>
<accession>A0A6L2K781</accession>
<comment type="caution">
    <text evidence="2">The sequence shown here is derived from an EMBL/GenBank/DDBJ whole genome shotgun (WGS) entry which is preliminary data.</text>
</comment>
<keyword evidence="2" id="KW-0808">Transferase</keyword>
<dbReference type="GO" id="GO:0003964">
    <property type="term" value="F:RNA-directed DNA polymerase activity"/>
    <property type="evidence" value="ECO:0007669"/>
    <property type="project" value="UniProtKB-KW"/>
</dbReference>
<organism evidence="2">
    <name type="scientific">Tanacetum cinerariifolium</name>
    <name type="common">Dalmatian daisy</name>
    <name type="synonym">Chrysanthemum cinerariifolium</name>
    <dbReference type="NCBI Taxonomy" id="118510"/>
    <lineage>
        <taxon>Eukaryota</taxon>
        <taxon>Viridiplantae</taxon>
        <taxon>Streptophyta</taxon>
        <taxon>Embryophyta</taxon>
        <taxon>Tracheophyta</taxon>
        <taxon>Spermatophyta</taxon>
        <taxon>Magnoliopsida</taxon>
        <taxon>eudicotyledons</taxon>
        <taxon>Gunneridae</taxon>
        <taxon>Pentapetalae</taxon>
        <taxon>asterids</taxon>
        <taxon>campanulids</taxon>
        <taxon>Asterales</taxon>
        <taxon>Asteraceae</taxon>
        <taxon>Asteroideae</taxon>
        <taxon>Anthemideae</taxon>
        <taxon>Anthemidinae</taxon>
        <taxon>Tanacetum</taxon>
    </lineage>
</organism>
<gene>
    <name evidence="2" type="ORF">Tci_017244</name>
</gene>
<feature type="region of interest" description="Disordered" evidence="1">
    <location>
        <begin position="146"/>
        <end position="177"/>
    </location>
</feature>
<feature type="compositionally biased region" description="Polar residues" evidence="1">
    <location>
        <begin position="165"/>
        <end position="177"/>
    </location>
</feature>
<dbReference type="AlphaFoldDB" id="A0A6L2K781"/>
<feature type="compositionally biased region" description="Basic and acidic residues" evidence="1">
    <location>
        <begin position="150"/>
        <end position="162"/>
    </location>
</feature>
<keyword evidence="2" id="KW-0548">Nucleotidyltransferase</keyword>
<keyword evidence="2" id="KW-0695">RNA-directed DNA polymerase</keyword>
<evidence type="ECO:0000256" key="1">
    <source>
        <dbReference type="SAM" id="MobiDB-lite"/>
    </source>
</evidence>
<name>A0A6L2K781_TANCI</name>